<evidence type="ECO:0000313" key="5">
    <source>
        <dbReference type="Proteomes" id="UP000267096"/>
    </source>
</evidence>
<dbReference type="PANTHER" id="PTHR11927">
    <property type="entry name" value="GALACTOSIDE 2-L-FUCOSYLTRANSFERASE"/>
    <property type="match status" value="1"/>
</dbReference>
<dbReference type="PANTHER" id="PTHR11927:SF9">
    <property type="entry name" value="L-FUCOSYLTRANSFERASE"/>
    <property type="match status" value="1"/>
</dbReference>
<dbReference type="EC" id="2.4.1.-" evidence="3"/>
<comment type="pathway">
    <text evidence="3">Protein modification; protein glycosylation.</text>
</comment>
<keyword evidence="5" id="KW-1185">Reference proteome</keyword>
<dbReference type="CDD" id="cd11301">
    <property type="entry name" value="Fut1_Fut2_like"/>
    <property type="match status" value="1"/>
</dbReference>
<evidence type="ECO:0000256" key="3">
    <source>
        <dbReference type="RuleBase" id="RU363129"/>
    </source>
</evidence>
<dbReference type="Pfam" id="PF01531">
    <property type="entry name" value="Glyco_transf_11"/>
    <property type="match status" value="1"/>
</dbReference>
<keyword evidence="2 3" id="KW-0808">Transferase</keyword>
<reference evidence="4 5" key="2">
    <citation type="submission" date="2018-11" db="EMBL/GenBank/DDBJ databases">
        <authorList>
            <consortium name="Pathogen Informatics"/>
        </authorList>
    </citation>
    <scope>NUCLEOTIDE SEQUENCE [LARGE SCALE GENOMIC DNA]</scope>
</reference>
<name>A0A0M3JT64_ANISI</name>
<dbReference type="WBParaSite" id="ASIM_0001120001-mRNA-1">
    <property type="protein sequence ID" value="ASIM_0001120001-mRNA-1"/>
    <property type="gene ID" value="ASIM_0001120001"/>
</dbReference>
<dbReference type="GO" id="GO:0008107">
    <property type="term" value="F:galactoside 2-alpha-L-fucosyltransferase activity"/>
    <property type="evidence" value="ECO:0007669"/>
    <property type="project" value="InterPro"/>
</dbReference>
<keyword evidence="3" id="KW-0333">Golgi apparatus</keyword>
<comment type="subcellular location">
    <subcellularLocation>
        <location evidence="3">Golgi apparatus</location>
        <location evidence="3">Golgi stack membrane</location>
        <topology evidence="3">Single-pass type II membrane protein</topology>
    </subcellularLocation>
</comment>
<evidence type="ECO:0000256" key="2">
    <source>
        <dbReference type="ARBA" id="ARBA00022679"/>
    </source>
</evidence>
<evidence type="ECO:0000313" key="4">
    <source>
        <dbReference type="EMBL" id="VDK43589.1"/>
    </source>
</evidence>
<keyword evidence="3" id="KW-0812">Transmembrane</keyword>
<dbReference type="OrthoDB" id="3226at2759"/>
<proteinExistence type="inferred from homology"/>
<comment type="similarity">
    <text evidence="3">Belongs to the glycosyltransferase 11 family.</text>
</comment>
<dbReference type="GO" id="GO:0005975">
    <property type="term" value="P:carbohydrate metabolic process"/>
    <property type="evidence" value="ECO:0007669"/>
    <property type="project" value="InterPro"/>
</dbReference>
<dbReference type="EMBL" id="UYRR01031016">
    <property type="protein sequence ID" value="VDK43589.1"/>
    <property type="molecule type" value="Genomic_DNA"/>
</dbReference>
<dbReference type="Proteomes" id="UP000267096">
    <property type="component" value="Unassembled WGS sequence"/>
</dbReference>
<evidence type="ECO:0000313" key="6">
    <source>
        <dbReference type="WBParaSite" id="ASIM_0001120001-mRNA-1"/>
    </source>
</evidence>
<dbReference type="UniPathway" id="UPA00378"/>
<accession>A0A0M3JT64</accession>
<dbReference type="InterPro" id="IPR002516">
    <property type="entry name" value="Glyco_trans_11"/>
</dbReference>
<keyword evidence="3" id="KW-0325">Glycoprotein</keyword>
<dbReference type="AlphaFoldDB" id="A0A0M3JT64"/>
<dbReference type="GO" id="GO:0032580">
    <property type="term" value="C:Golgi cisterna membrane"/>
    <property type="evidence" value="ECO:0007669"/>
    <property type="project" value="UniProtKB-SubCell"/>
</dbReference>
<sequence length="371" mass="42816">MNERITFSGGDVKFDQPWTLPPIEIIDKSEQLEEQSHQQQRYIISNFSYSPGLGNLMFQYASLRAIAAKHNAKLIVPIAINTISRFQECCKYIGDTIIDNLFMHSSNNERHSEQNNSFELLIGYFQAFPYFHPHQEFLIRKQFQFLPDIDSRARKLLERAKEEKIRDELTEQRSSKMIENVKLNSQQIDALSHQATAAVTQSIDDLFLSPSVSSPVSLLSASSLSNTPPLIFVGVHVRHGMDVTMNNRNIKHGHTVANKQYFQNAMQYFREKYRNVLFIVASDNLPWAKANIFGTSRGEVFFLETNLREVDFATLVYCNHTIMSTGTFSWWIAYLNQGESIYYDGWPRPGSVLDKSVEKNDFFLKNWKPMS</sequence>
<organism evidence="6">
    <name type="scientific">Anisakis simplex</name>
    <name type="common">Herring worm</name>
    <dbReference type="NCBI Taxonomy" id="6269"/>
    <lineage>
        <taxon>Eukaryota</taxon>
        <taxon>Metazoa</taxon>
        <taxon>Ecdysozoa</taxon>
        <taxon>Nematoda</taxon>
        <taxon>Chromadorea</taxon>
        <taxon>Rhabditida</taxon>
        <taxon>Spirurina</taxon>
        <taxon>Ascaridomorpha</taxon>
        <taxon>Ascaridoidea</taxon>
        <taxon>Anisakidae</taxon>
        <taxon>Anisakis</taxon>
        <taxon>Anisakis simplex complex</taxon>
    </lineage>
</organism>
<keyword evidence="1 3" id="KW-0328">Glycosyltransferase</keyword>
<gene>
    <name evidence="4" type="ORF">ASIM_LOCUS10758</name>
</gene>
<reference evidence="6" key="1">
    <citation type="submission" date="2017-02" db="UniProtKB">
        <authorList>
            <consortium name="WormBaseParasite"/>
        </authorList>
    </citation>
    <scope>IDENTIFICATION</scope>
</reference>
<protein>
    <recommendedName>
        <fullName evidence="3">L-Fucosyltransferase</fullName>
        <ecNumber evidence="3">2.4.1.-</ecNumber>
    </recommendedName>
</protein>
<keyword evidence="3" id="KW-0735">Signal-anchor</keyword>
<evidence type="ECO:0000256" key="1">
    <source>
        <dbReference type="ARBA" id="ARBA00022676"/>
    </source>
</evidence>